<comment type="similarity">
    <text evidence="1">Belongs to the thioredoxin family.</text>
</comment>
<dbReference type="AlphaFoldDB" id="G7WIE7"/>
<dbReference type="eggNOG" id="COG3118">
    <property type="taxonomic scope" value="Bacteria"/>
</dbReference>
<dbReference type="RefSeq" id="WP_014185403.1">
    <property type="nucleotide sequence ID" value="NC_016584.1"/>
</dbReference>
<organism evidence="4 5">
    <name type="scientific">Desulfosporosinus orientis (strain ATCC 19365 / DSM 765 / NCIMB 8382 / VKM B-1628 / Singapore I)</name>
    <name type="common">Desulfotomaculum orientis</name>
    <dbReference type="NCBI Taxonomy" id="768706"/>
    <lineage>
        <taxon>Bacteria</taxon>
        <taxon>Bacillati</taxon>
        <taxon>Bacillota</taxon>
        <taxon>Clostridia</taxon>
        <taxon>Eubacteriales</taxon>
        <taxon>Desulfitobacteriaceae</taxon>
        <taxon>Desulfosporosinus</taxon>
    </lineage>
</organism>
<dbReference type="HOGENOM" id="CLU_090389_10_3_9"/>
<accession>G7WIE7</accession>
<reference evidence="4 5" key="2">
    <citation type="journal article" date="2012" name="J. Bacteriol.">
        <title>Complete genome sequences of Desulfosporosinus orientis DSM765T, Desulfosporosinus youngiae DSM17734T, Desulfosporosinus meridiei DSM13257T, and Desulfosporosinus acidiphilus DSM22704T.</title>
        <authorList>
            <person name="Pester M."/>
            <person name="Brambilla E."/>
            <person name="Alazard D."/>
            <person name="Rattei T."/>
            <person name="Weinmaier T."/>
            <person name="Han J."/>
            <person name="Lucas S."/>
            <person name="Lapidus A."/>
            <person name="Cheng J.F."/>
            <person name="Goodwin L."/>
            <person name="Pitluck S."/>
            <person name="Peters L."/>
            <person name="Ovchinnikova G."/>
            <person name="Teshima H."/>
            <person name="Detter J.C."/>
            <person name="Han C.S."/>
            <person name="Tapia R."/>
            <person name="Land M.L."/>
            <person name="Hauser L."/>
            <person name="Kyrpides N.C."/>
            <person name="Ivanova N.N."/>
            <person name="Pagani I."/>
            <person name="Huntmann M."/>
            <person name="Wei C.L."/>
            <person name="Davenport K.W."/>
            <person name="Daligault H."/>
            <person name="Chain P.S."/>
            <person name="Chen A."/>
            <person name="Mavromatis K."/>
            <person name="Markowitz V."/>
            <person name="Szeto E."/>
            <person name="Mikhailova N."/>
            <person name="Pati A."/>
            <person name="Wagner M."/>
            <person name="Woyke T."/>
            <person name="Ollivier B."/>
            <person name="Klenk H.P."/>
            <person name="Spring S."/>
            <person name="Loy A."/>
        </authorList>
    </citation>
    <scope>NUCLEOTIDE SEQUENCE [LARGE SCALE GENOMIC DNA]</scope>
    <source>
        <strain evidence="5">ATCC 19365 / DSM 765 / NCIMB 8382 / VKM B-1628</strain>
    </source>
</reference>
<dbReference type="KEGG" id="dor:Desor_3075"/>
<evidence type="ECO:0000313" key="4">
    <source>
        <dbReference type="EMBL" id="AET68595.1"/>
    </source>
</evidence>
<dbReference type="PATRIC" id="fig|768706.3.peg.3092"/>
<dbReference type="Pfam" id="PF00085">
    <property type="entry name" value="Thioredoxin"/>
    <property type="match status" value="1"/>
</dbReference>
<keyword evidence="5" id="KW-1185">Reference proteome</keyword>
<keyword evidence="2" id="KW-0676">Redox-active center</keyword>
<proteinExistence type="inferred from homology"/>
<evidence type="ECO:0000259" key="3">
    <source>
        <dbReference type="Pfam" id="PF00085"/>
    </source>
</evidence>
<protein>
    <submittedName>
        <fullName evidence="4">Thioredoxin domain-containing protein</fullName>
    </submittedName>
</protein>
<sequence>MKEILSGKLPAVLQSPTPFALEFGSGSSDSKRFHKNVERISERLQDQVEVYYVDVNKVPEIRDKYNVEELPAIILFKDGKAQDTLIGYHSEEEVQHFLVQ</sequence>
<evidence type="ECO:0000256" key="2">
    <source>
        <dbReference type="ARBA" id="ARBA00023284"/>
    </source>
</evidence>
<dbReference type="InterPro" id="IPR036249">
    <property type="entry name" value="Thioredoxin-like_sf"/>
</dbReference>
<dbReference type="SUPFAM" id="SSF52833">
    <property type="entry name" value="Thioredoxin-like"/>
    <property type="match status" value="1"/>
</dbReference>
<dbReference type="GO" id="GO:0005829">
    <property type="term" value="C:cytosol"/>
    <property type="evidence" value="ECO:0007669"/>
    <property type="project" value="TreeGrafter"/>
</dbReference>
<dbReference type="Gene3D" id="3.40.30.10">
    <property type="entry name" value="Glutaredoxin"/>
    <property type="match status" value="1"/>
</dbReference>
<gene>
    <name evidence="4" type="ordered locus">Desor_3075</name>
</gene>
<dbReference type="EMBL" id="CP003108">
    <property type="protein sequence ID" value="AET68595.1"/>
    <property type="molecule type" value="Genomic_DNA"/>
</dbReference>
<dbReference type="InterPro" id="IPR013766">
    <property type="entry name" value="Thioredoxin_domain"/>
</dbReference>
<dbReference type="CDD" id="cd02947">
    <property type="entry name" value="TRX_family"/>
    <property type="match status" value="1"/>
</dbReference>
<evidence type="ECO:0000313" key="5">
    <source>
        <dbReference type="Proteomes" id="UP000006346"/>
    </source>
</evidence>
<feature type="domain" description="Thioredoxin" evidence="3">
    <location>
        <begin position="31"/>
        <end position="98"/>
    </location>
</feature>
<name>G7WIE7_DESOD</name>
<dbReference type="GO" id="GO:0015035">
    <property type="term" value="F:protein-disulfide reductase activity"/>
    <property type="evidence" value="ECO:0007669"/>
    <property type="project" value="TreeGrafter"/>
</dbReference>
<dbReference type="STRING" id="768706.Desor_3075"/>
<dbReference type="Proteomes" id="UP000006346">
    <property type="component" value="Chromosome"/>
</dbReference>
<evidence type="ECO:0000256" key="1">
    <source>
        <dbReference type="ARBA" id="ARBA00008987"/>
    </source>
</evidence>
<dbReference type="PANTHER" id="PTHR45663:SF11">
    <property type="entry name" value="GEO12009P1"/>
    <property type="match status" value="1"/>
</dbReference>
<dbReference type="OrthoDB" id="9790390at2"/>
<dbReference type="PANTHER" id="PTHR45663">
    <property type="entry name" value="GEO12009P1"/>
    <property type="match status" value="1"/>
</dbReference>
<reference evidence="5" key="1">
    <citation type="submission" date="2011-11" db="EMBL/GenBank/DDBJ databases">
        <title>Complete sequence of Desulfosporosinus orientis DSM 765.</title>
        <authorList>
            <person name="Lucas S."/>
            <person name="Han J."/>
            <person name="Lapidus A."/>
            <person name="Cheng J.-F."/>
            <person name="Goodwin L."/>
            <person name="Pitluck S."/>
            <person name="Peters L."/>
            <person name="Ovchinnikova G."/>
            <person name="Teshima H."/>
            <person name="Detter J.C."/>
            <person name="Han C."/>
            <person name="Tapia R."/>
            <person name="Land M."/>
            <person name="Hauser L."/>
            <person name="Kyrpides N."/>
            <person name="Ivanova N."/>
            <person name="Pagani I."/>
            <person name="Pester M."/>
            <person name="Spring S."/>
            <person name="Ollivier B."/>
            <person name="Rattei T."/>
            <person name="Klenk H.-P."/>
            <person name="Wagner M."/>
            <person name="Loy A."/>
            <person name="Woyke T."/>
        </authorList>
    </citation>
    <scope>NUCLEOTIDE SEQUENCE [LARGE SCALE GENOMIC DNA]</scope>
    <source>
        <strain evidence="5">ATCC 19365 / DSM 765 / NCIMB 8382 / VKM B-1628</strain>
    </source>
</reference>
<dbReference type="GO" id="GO:0045454">
    <property type="term" value="P:cell redox homeostasis"/>
    <property type="evidence" value="ECO:0007669"/>
    <property type="project" value="TreeGrafter"/>
</dbReference>